<proteinExistence type="predicted"/>
<gene>
    <name evidence="1" type="ORF">acsn021_43760</name>
</gene>
<evidence type="ECO:0000313" key="1">
    <source>
        <dbReference type="EMBL" id="BCJ96807.1"/>
    </source>
</evidence>
<organism evidence="1 2">
    <name type="scientific">Anaerocolumna cellulosilytica</name>
    <dbReference type="NCBI Taxonomy" id="433286"/>
    <lineage>
        <taxon>Bacteria</taxon>
        <taxon>Bacillati</taxon>
        <taxon>Bacillota</taxon>
        <taxon>Clostridia</taxon>
        <taxon>Lachnospirales</taxon>
        <taxon>Lachnospiraceae</taxon>
        <taxon>Anaerocolumna</taxon>
    </lineage>
</organism>
<dbReference type="Gene3D" id="3.10.129.130">
    <property type="match status" value="1"/>
</dbReference>
<accession>A0A6S6R9I7</accession>
<dbReference type="InterPro" id="IPR053735">
    <property type="entry name" value="Type_III_TA_endoRNase"/>
</dbReference>
<evidence type="ECO:0000313" key="2">
    <source>
        <dbReference type="Proteomes" id="UP000515561"/>
    </source>
</evidence>
<dbReference type="Proteomes" id="UP000515561">
    <property type="component" value="Chromosome"/>
</dbReference>
<dbReference type="AlphaFoldDB" id="A0A6S6R9I7"/>
<dbReference type="EMBL" id="AP023367">
    <property type="protein sequence ID" value="BCJ96807.1"/>
    <property type="molecule type" value="Genomic_DNA"/>
</dbReference>
<keyword evidence="2" id="KW-1185">Reference proteome</keyword>
<dbReference type="KEGG" id="acel:acsn021_43760"/>
<sequence length="133" mass="15769">MGDWEHRDELAKKRIEGYLSLPDNKLQSCFYHIGNTTTKSIFFISDVIPITDKYINREYLGYNSKGYEIKNKKLIAELQRKLKRILYCEDKKHNYFRQHITDVKNYLIAELEYTKSQEQVAAAEIDISAQNQK</sequence>
<protein>
    <submittedName>
        <fullName evidence="1">Uncharacterized protein</fullName>
    </submittedName>
</protein>
<name>A0A6S6R9I7_9FIRM</name>
<reference evidence="1 2" key="1">
    <citation type="journal article" date="2016" name="Int. J. Syst. Evol. Microbiol.">
        <title>Descriptions of Anaerotaenia torta gen. nov., sp. nov. and Anaerocolumna cellulosilytica gen. nov., sp. nov. isolated from a methanogenic reactor of cattle waste.</title>
        <authorList>
            <person name="Uek A."/>
            <person name="Ohtaki Y."/>
            <person name="Kaku N."/>
            <person name="Ueki K."/>
        </authorList>
    </citation>
    <scope>NUCLEOTIDE SEQUENCE [LARGE SCALE GENOMIC DNA]</scope>
    <source>
        <strain evidence="1 2">SN021</strain>
    </source>
</reference>